<dbReference type="EMBL" id="LKCW01000001">
    <property type="protein sequence ID" value="KPM46389.1"/>
    <property type="molecule type" value="Genomic_DNA"/>
</dbReference>
<comment type="caution">
    <text evidence="2">The sequence shown here is derived from an EMBL/GenBank/DDBJ whole genome shotgun (WGS) entry which is preliminary data.</text>
</comment>
<evidence type="ECO:0000256" key="1">
    <source>
        <dbReference type="SAM" id="Phobius"/>
    </source>
</evidence>
<evidence type="ECO:0000313" key="2">
    <source>
        <dbReference type="EMBL" id="KPM46389.1"/>
    </source>
</evidence>
<gene>
    <name evidence="2" type="ORF">AK830_g53</name>
</gene>
<protein>
    <submittedName>
        <fullName evidence="2">Uncharacterized protein</fullName>
    </submittedName>
</protein>
<proteinExistence type="predicted"/>
<reference evidence="2 3" key="1">
    <citation type="submission" date="2015-09" db="EMBL/GenBank/DDBJ databases">
        <title>Draft genome of a European isolate of the apple canker pathogen Neonectria ditissima.</title>
        <authorList>
            <person name="Gomez-Cortecero A."/>
            <person name="Harrison R.J."/>
            <person name="Armitage A.D."/>
        </authorList>
    </citation>
    <scope>NUCLEOTIDE SEQUENCE [LARGE SCALE GENOMIC DNA]</scope>
    <source>
        <strain evidence="2 3">R09/05</strain>
    </source>
</reference>
<keyword evidence="1" id="KW-0812">Transmembrane</keyword>
<organism evidence="2 3">
    <name type="scientific">Neonectria ditissima</name>
    <dbReference type="NCBI Taxonomy" id="78410"/>
    <lineage>
        <taxon>Eukaryota</taxon>
        <taxon>Fungi</taxon>
        <taxon>Dikarya</taxon>
        <taxon>Ascomycota</taxon>
        <taxon>Pezizomycotina</taxon>
        <taxon>Sordariomycetes</taxon>
        <taxon>Hypocreomycetidae</taxon>
        <taxon>Hypocreales</taxon>
        <taxon>Nectriaceae</taxon>
        <taxon>Neonectria</taxon>
    </lineage>
</organism>
<name>A0A0P7BYS3_9HYPO</name>
<keyword evidence="1" id="KW-0472">Membrane</keyword>
<dbReference type="OrthoDB" id="5065741at2759"/>
<dbReference type="PROSITE" id="PS51257">
    <property type="entry name" value="PROKAR_LIPOPROTEIN"/>
    <property type="match status" value="1"/>
</dbReference>
<feature type="transmembrane region" description="Helical" evidence="1">
    <location>
        <begin position="6"/>
        <end position="31"/>
    </location>
</feature>
<dbReference type="AlphaFoldDB" id="A0A0P7BYS3"/>
<accession>A0A0P7BYS3</accession>
<dbReference type="Proteomes" id="UP000050424">
    <property type="component" value="Unassembled WGS sequence"/>
</dbReference>
<keyword evidence="1" id="KW-1133">Transmembrane helix</keyword>
<sequence>MIVKDILFVICIYALYTAVTSVTSCLSNVFATPLLPLRAAMTRPDTTEAPGVSGPLRKICRLHSRMFASNPTVEPETFFARLDLNHTAEPFIPDNEWLGHSGSSLRNEACDAILLGWAAQKKHFVAPGQSDVVGDEERQLDAVASALLDMEVARVYMINVLPKIDKVRGDKRYRALRELCGDSWVLEDDVI</sequence>
<keyword evidence="3" id="KW-1185">Reference proteome</keyword>
<evidence type="ECO:0000313" key="3">
    <source>
        <dbReference type="Proteomes" id="UP000050424"/>
    </source>
</evidence>